<evidence type="ECO:0000313" key="2">
    <source>
        <dbReference type="Proteomes" id="UP000054928"/>
    </source>
</evidence>
<reference evidence="2" key="1">
    <citation type="submission" date="2014-09" db="EMBL/GenBank/DDBJ databases">
        <authorList>
            <person name="Sharma Rahul"/>
            <person name="Thines Marco"/>
        </authorList>
    </citation>
    <scope>NUCLEOTIDE SEQUENCE [LARGE SCALE GENOMIC DNA]</scope>
</reference>
<sequence>MAQNRLERKRAFRVTKSGLTKPCPSVARRPSFVARMFKLIFKRGLFRDETRSKSWAGKPEPKPAAEPLVRYASAHVISIPYEPLMHSELKVRSCSEKNGDDDSDECDASWRQRQTHCINCEVLFFTSLSSLSCSAGRFCSLDCKTSFEYVHHLEHVLAVHTLQKNIDSFDSSSDEDGLDVEEFDLNQL</sequence>
<dbReference type="EMBL" id="CCYD01000524">
    <property type="protein sequence ID" value="CEG41050.1"/>
    <property type="molecule type" value="Genomic_DNA"/>
</dbReference>
<accession>A0A0P1AIQ3</accession>
<dbReference type="GeneID" id="36406274"/>
<dbReference type="Proteomes" id="UP000054928">
    <property type="component" value="Unassembled WGS sequence"/>
</dbReference>
<name>A0A0P1AIQ3_PLAHL</name>
<protein>
    <submittedName>
        <fullName evidence="1">Uncharacterized protein</fullName>
    </submittedName>
</protein>
<dbReference type="OrthoDB" id="115844at2759"/>
<dbReference type="OMA" id="THCINCE"/>
<keyword evidence="2" id="KW-1185">Reference proteome</keyword>
<proteinExistence type="predicted"/>
<evidence type="ECO:0000313" key="1">
    <source>
        <dbReference type="EMBL" id="CEG41050.1"/>
    </source>
</evidence>
<dbReference type="RefSeq" id="XP_024577419.1">
    <property type="nucleotide sequence ID" value="XM_024726776.1"/>
</dbReference>
<organism evidence="1 2">
    <name type="scientific">Plasmopara halstedii</name>
    <name type="common">Downy mildew of sunflower</name>
    <dbReference type="NCBI Taxonomy" id="4781"/>
    <lineage>
        <taxon>Eukaryota</taxon>
        <taxon>Sar</taxon>
        <taxon>Stramenopiles</taxon>
        <taxon>Oomycota</taxon>
        <taxon>Peronosporomycetes</taxon>
        <taxon>Peronosporales</taxon>
        <taxon>Peronosporaceae</taxon>
        <taxon>Plasmopara</taxon>
    </lineage>
</organism>
<dbReference type="AlphaFoldDB" id="A0A0P1AIQ3"/>